<reference evidence="8" key="1">
    <citation type="submission" date="2020-05" db="EMBL/GenBank/DDBJ databases">
        <authorList>
            <person name="Chiriac C."/>
            <person name="Salcher M."/>
            <person name="Ghai R."/>
            <person name="Kavagutti S V."/>
        </authorList>
    </citation>
    <scope>NUCLEOTIDE SEQUENCE</scope>
</reference>
<keyword evidence="5" id="KW-0460">Magnesium</keyword>
<gene>
    <name evidence="8" type="ORF">UFOPK3444_01044</name>
</gene>
<evidence type="ECO:0000256" key="1">
    <source>
        <dbReference type="ARBA" id="ARBA00001936"/>
    </source>
</evidence>
<dbReference type="PANTHER" id="PTHR12318:SF0">
    <property type="entry name" value="ACYL-COENZYME A DIPHOSPHATASE NUDT19"/>
    <property type="match status" value="1"/>
</dbReference>
<dbReference type="Pfam" id="PF00293">
    <property type="entry name" value="NUDIX"/>
    <property type="match status" value="1"/>
</dbReference>
<protein>
    <submittedName>
        <fullName evidence="8">Unannotated protein</fullName>
    </submittedName>
</protein>
<keyword evidence="4" id="KW-0378">Hydrolase</keyword>
<comment type="cofactor">
    <cofactor evidence="2">
        <name>Mg(2+)</name>
        <dbReference type="ChEBI" id="CHEBI:18420"/>
    </cofactor>
</comment>
<dbReference type="PANTHER" id="PTHR12318">
    <property type="entry name" value="TESTOSTERONE-REGULATED PROTEIN RP2"/>
    <property type="match status" value="1"/>
</dbReference>
<sequence length="240" mass="25827">MNPHASHIQSSVSVSLMPQRLGGQGSLRVVSESQIPAPGEELNDGVVAEPRQASTVIVMRGGDTGLEVLLVKRNPNARFMGGAWVFPGGAVDRDEGTGEDSLRKAAVREVLEEAAVDLGDPADLVPYSRWITPREVKIRFDTWFFLAHLPDGAEPKVDGEECVDLRWETPASALAAQQAGELLLVFPTIKHLEQISAFPNARALTAHAASLTVEPVVPRIEMVGEIARVLLPGEPGYDTV</sequence>
<dbReference type="GO" id="GO:0046872">
    <property type="term" value="F:metal ion binding"/>
    <property type="evidence" value="ECO:0007669"/>
    <property type="project" value="UniProtKB-KW"/>
</dbReference>
<dbReference type="InterPro" id="IPR015797">
    <property type="entry name" value="NUDIX_hydrolase-like_dom_sf"/>
</dbReference>
<evidence type="ECO:0000256" key="6">
    <source>
        <dbReference type="ARBA" id="ARBA00023211"/>
    </source>
</evidence>
<dbReference type="EMBL" id="CAFBLU010000015">
    <property type="protein sequence ID" value="CAB4876436.1"/>
    <property type="molecule type" value="Genomic_DNA"/>
</dbReference>
<evidence type="ECO:0000256" key="2">
    <source>
        <dbReference type="ARBA" id="ARBA00001946"/>
    </source>
</evidence>
<dbReference type="Gene3D" id="3.90.79.10">
    <property type="entry name" value="Nucleoside Triphosphate Pyrophosphohydrolase"/>
    <property type="match status" value="2"/>
</dbReference>
<evidence type="ECO:0000256" key="5">
    <source>
        <dbReference type="ARBA" id="ARBA00022842"/>
    </source>
</evidence>
<dbReference type="CDD" id="cd18870">
    <property type="entry name" value="NUDIX_AcylCoAdiphos_Nudt19"/>
    <property type="match status" value="1"/>
</dbReference>
<feature type="domain" description="Nudix hydrolase" evidence="7">
    <location>
        <begin position="49"/>
        <end position="190"/>
    </location>
</feature>
<keyword evidence="6" id="KW-0464">Manganese</keyword>
<keyword evidence="3" id="KW-0479">Metal-binding</keyword>
<evidence type="ECO:0000256" key="3">
    <source>
        <dbReference type="ARBA" id="ARBA00022723"/>
    </source>
</evidence>
<accession>A0A6J7E0M4</accession>
<evidence type="ECO:0000256" key="4">
    <source>
        <dbReference type="ARBA" id="ARBA00022801"/>
    </source>
</evidence>
<dbReference type="InterPro" id="IPR039121">
    <property type="entry name" value="NUDT19"/>
</dbReference>
<dbReference type="PROSITE" id="PS51462">
    <property type="entry name" value="NUDIX"/>
    <property type="match status" value="1"/>
</dbReference>
<dbReference type="InterPro" id="IPR000086">
    <property type="entry name" value="NUDIX_hydrolase_dom"/>
</dbReference>
<name>A0A6J7E0M4_9ZZZZ</name>
<evidence type="ECO:0000259" key="7">
    <source>
        <dbReference type="PROSITE" id="PS51462"/>
    </source>
</evidence>
<comment type="cofactor">
    <cofactor evidence="1">
        <name>Mn(2+)</name>
        <dbReference type="ChEBI" id="CHEBI:29035"/>
    </cofactor>
</comment>
<organism evidence="8">
    <name type="scientific">freshwater metagenome</name>
    <dbReference type="NCBI Taxonomy" id="449393"/>
    <lineage>
        <taxon>unclassified sequences</taxon>
        <taxon>metagenomes</taxon>
        <taxon>ecological metagenomes</taxon>
    </lineage>
</organism>
<dbReference type="GO" id="GO:0016818">
    <property type="term" value="F:hydrolase activity, acting on acid anhydrides, in phosphorus-containing anhydrides"/>
    <property type="evidence" value="ECO:0007669"/>
    <property type="project" value="InterPro"/>
</dbReference>
<dbReference type="AlphaFoldDB" id="A0A6J7E0M4"/>
<evidence type="ECO:0000313" key="8">
    <source>
        <dbReference type="EMBL" id="CAB4876436.1"/>
    </source>
</evidence>
<dbReference type="SUPFAM" id="SSF55811">
    <property type="entry name" value="Nudix"/>
    <property type="match status" value="1"/>
</dbReference>
<proteinExistence type="predicted"/>